<dbReference type="EMBL" id="MLYV02000042">
    <property type="protein sequence ID" value="PSS37464.1"/>
    <property type="molecule type" value="Genomic_DNA"/>
</dbReference>
<dbReference type="STRING" id="98765.A0A2R6S5A2"/>
<reference evidence="2 3" key="1">
    <citation type="submission" date="2018-02" db="EMBL/GenBank/DDBJ databases">
        <title>Genome sequence of the basidiomycete white-rot fungus Phlebia centrifuga.</title>
        <authorList>
            <person name="Granchi Z."/>
            <person name="Peng M."/>
            <person name="de Vries R.P."/>
            <person name="Hilden K."/>
            <person name="Makela M.R."/>
            <person name="Grigoriev I."/>
            <person name="Riley R."/>
        </authorList>
    </citation>
    <scope>NUCLEOTIDE SEQUENCE [LARGE SCALE GENOMIC DNA]</scope>
    <source>
        <strain evidence="2 3">FBCC195</strain>
    </source>
</reference>
<sequence>MTEYTTSSEAIREYLTSRERTAHWIRDHFEDVSDDGNLLSPSAPPSIISDSDAPSFGPSDSDAESTNSLPPRMILRWNDGRPDVPISRDIGYPASRSQSRPRSRSAAAHTPSAIHHQPSHHSRSNGGSRDEAGTAVPLQPSRHAQTLSYMSGPLLNPPLNTHITPPPSPEHIVVLPSPQGEEPPQMASTSSSSSPNAPHPEYPLHSRTPTSHSAHHGFPPEGSVPHQPSQHHSIVSPHPQHAYNPSHTSRHTTRSPQLAYSQSQPLPAPHGQTRFYENHAGSRAPSQLPYNYSPPAIVYAPSSRHAGTRYAPPQIVYSPPSHSHNSHGSHSRNPTPGSIKYSHSAPLPQTQNPYHPNAGGPHQGQYPSLRGAPSHLSSTVVEEDPRDLDYSRSRSRGQGRSQSRNHRSVSKGGEMNRGRSPGRVLAIARSPSGSRSPTPPLSDAGSRTSGSTYYILPTPGQKVQIIHPGAPSMYTATSATRANHSPHSPHSPQSAGSKKPFFQRIFSIPKFASSIDSRGSSGSTGRKLHRRHTLGGPHLQQRQ</sequence>
<feature type="compositionally biased region" description="Basic residues" evidence="1">
    <location>
        <begin position="393"/>
        <end position="409"/>
    </location>
</feature>
<protein>
    <submittedName>
        <fullName evidence="2">Uncharacterized protein</fullName>
    </submittedName>
</protein>
<comment type="caution">
    <text evidence="2">The sequence shown here is derived from an EMBL/GenBank/DDBJ whole genome shotgun (WGS) entry which is preliminary data.</text>
</comment>
<gene>
    <name evidence="2" type="ORF">PHLCEN_2v671</name>
</gene>
<feature type="region of interest" description="Disordered" evidence="1">
    <location>
        <begin position="32"/>
        <end position="455"/>
    </location>
</feature>
<feature type="compositionally biased region" description="Low complexity" evidence="1">
    <location>
        <begin position="93"/>
        <end position="113"/>
    </location>
</feature>
<accession>A0A2R6S5A2</accession>
<feature type="compositionally biased region" description="Low complexity" evidence="1">
    <location>
        <begin position="513"/>
        <end position="525"/>
    </location>
</feature>
<proteinExistence type="predicted"/>
<evidence type="ECO:0000256" key="1">
    <source>
        <dbReference type="SAM" id="MobiDB-lite"/>
    </source>
</evidence>
<keyword evidence="3" id="KW-1185">Reference proteome</keyword>
<dbReference type="Proteomes" id="UP000186601">
    <property type="component" value="Unassembled WGS sequence"/>
</dbReference>
<feature type="compositionally biased region" description="Polar residues" evidence="1">
    <location>
        <begin position="254"/>
        <end position="265"/>
    </location>
</feature>
<evidence type="ECO:0000313" key="3">
    <source>
        <dbReference type="Proteomes" id="UP000186601"/>
    </source>
</evidence>
<evidence type="ECO:0000313" key="2">
    <source>
        <dbReference type="EMBL" id="PSS37464.1"/>
    </source>
</evidence>
<feature type="compositionally biased region" description="Low complexity" evidence="1">
    <location>
        <begin position="45"/>
        <end position="55"/>
    </location>
</feature>
<dbReference type="AlphaFoldDB" id="A0A2R6S5A2"/>
<dbReference type="OrthoDB" id="3249663at2759"/>
<organism evidence="2 3">
    <name type="scientific">Hermanssonia centrifuga</name>
    <dbReference type="NCBI Taxonomy" id="98765"/>
    <lineage>
        <taxon>Eukaryota</taxon>
        <taxon>Fungi</taxon>
        <taxon>Dikarya</taxon>
        <taxon>Basidiomycota</taxon>
        <taxon>Agaricomycotina</taxon>
        <taxon>Agaricomycetes</taxon>
        <taxon>Polyporales</taxon>
        <taxon>Meruliaceae</taxon>
        <taxon>Hermanssonia</taxon>
    </lineage>
</organism>
<feature type="compositionally biased region" description="Polar residues" evidence="1">
    <location>
        <begin position="474"/>
        <end position="483"/>
    </location>
</feature>
<name>A0A2R6S5A2_9APHY</name>
<feature type="region of interest" description="Disordered" evidence="1">
    <location>
        <begin position="473"/>
        <end position="543"/>
    </location>
</feature>